<protein>
    <submittedName>
        <fullName evidence="2">Uncharacterized protein</fullName>
    </submittedName>
</protein>
<proteinExistence type="predicted"/>
<gene>
    <name evidence="2" type="ORF">BCR35DRAFT_305840</name>
</gene>
<dbReference type="AlphaFoldDB" id="A0A1Y2EX70"/>
<feature type="compositionally biased region" description="Basic and acidic residues" evidence="1">
    <location>
        <begin position="21"/>
        <end position="31"/>
    </location>
</feature>
<evidence type="ECO:0000313" key="2">
    <source>
        <dbReference type="EMBL" id="ORY76212.1"/>
    </source>
</evidence>
<evidence type="ECO:0000256" key="1">
    <source>
        <dbReference type="SAM" id="MobiDB-lite"/>
    </source>
</evidence>
<organism evidence="2 3">
    <name type="scientific">Leucosporidium creatinivorum</name>
    <dbReference type="NCBI Taxonomy" id="106004"/>
    <lineage>
        <taxon>Eukaryota</taxon>
        <taxon>Fungi</taxon>
        <taxon>Dikarya</taxon>
        <taxon>Basidiomycota</taxon>
        <taxon>Pucciniomycotina</taxon>
        <taxon>Microbotryomycetes</taxon>
        <taxon>Leucosporidiales</taxon>
        <taxon>Leucosporidium</taxon>
    </lineage>
</organism>
<dbReference type="InParanoid" id="A0A1Y2EX70"/>
<evidence type="ECO:0000313" key="3">
    <source>
        <dbReference type="Proteomes" id="UP000193467"/>
    </source>
</evidence>
<dbReference type="Pfam" id="PF09495">
    <property type="entry name" value="DUF2462"/>
    <property type="match status" value="1"/>
</dbReference>
<reference evidence="2 3" key="1">
    <citation type="submission" date="2016-07" db="EMBL/GenBank/DDBJ databases">
        <title>Pervasive Adenine N6-methylation of Active Genes in Fungi.</title>
        <authorList>
            <consortium name="DOE Joint Genome Institute"/>
            <person name="Mondo S.J."/>
            <person name="Dannebaum R.O."/>
            <person name="Kuo R.C."/>
            <person name="Labutti K."/>
            <person name="Haridas S."/>
            <person name="Kuo A."/>
            <person name="Salamov A."/>
            <person name="Ahrendt S.R."/>
            <person name="Lipzen A."/>
            <person name="Sullivan W."/>
            <person name="Andreopoulos W.B."/>
            <person name="Clum A."/>
            <person name="Lindquist E."/>
            <person name="Daum C."/>
            <person name="Ramamoorthy G.K."/>
            <person name="Gryganskyi A."/>
            <person name="Culley D."/>
            <person name="Magnuson J.K."/>
            <person name="James T.Y."/>
            <person name="O'Malley M.A."/>
            <person name="Stajich J.E."/>
            <person name="Spatafora J.W."/>
            <person name="Visel A."/>
            <person name="Grigoriev I.V."/>
        </authorList>
    </citation>
    <scope>NUCLEOTIDE SEQUENCE [LARGE SCALE GENOMIC DNA]</scope>
    <source>
        <strain evidence="2 3">62-1032</strain>
    </source>
</reference>
<dbReference type="EMBL" id="MCGR01000035">
    <property type="protein sequence ID" value="ORY76212.1"/>
    <property type="molecule type" value="Genomic_DNA"/>
</dbReference>
<feature type="region of interest" description="Disordered" evidence="1">
    <location>
        <begin position="1"/>
        <end position="31"/>
    </location>
</feature>
<dbReference type="InterPro" id="IPR019034">
    <property type="entry name" value="UPF0390"/>
</dbReference>
<comment type="caution">
    <text evidence="2">The sequence shown here is derived from an EMBL/GenBank/DDBJ whole genome shotgun (WGS) entry which is preliminary data.</text>
</comment>
<keyword evidence="3" id="KW-1185">Reference proteome</keyword>
<sequence length="92" mass="10239">MAQGNLKLAKKAKSTTQKKVTPKDMKKGRREIPPKKEALVARAMIQRKNSSSHASTLEKKIATSAISHGKLTIMRNIAETSDEGRKEVLKRK</sequence>
<dbReference type="Proteomes" id="UP000193467">
    <property type="component" value="Unassembled WGS sequence"/>
</dbReference>
<dbReference type="OrthoDB" id="5239630at2759"/>
<accession>A0A1Y2EX70</accession>
<name>A0A1Y2EX70_9BASI</name>